<dbReference type="Proteomes" id="UP000026960">
    <property type="component" value="Chromosome 4"/>
</dbReference>
<dbReference type="PaxDb" id="65489-OBART04G07720.1"/>
<sequence length="233" mass="26461">MACDMLQAVNNEKETWKVKVRVIRLWVAINPNSNELISLDMILIDEEEIKTLENKPKLEQTFRFSTIESLSKRVYSKTYLSDVVGLASYIGQIEETQTSCGISKIRDIMLRIESIYNSQHNKRRKSTKHATPWASIGRHGKGIKASAARRLILQASRSRLWKASMQLTPMLTSSRHSTSMSPSRLGFCRCNVRACQSCGISSVSISQANCLAESYGRTKTDTWCMYRIKMLKA</sequence>
<organism evidence="1">
    <name type="scientific">Oryza barthii</name>
    <dbReference type="NCBI Taxonomy" id="65489"/>
    <lineage>
        <taxon>Eukaryota</taxon>
        <taxon>Viridiplantae</taxon>
        <taxon>Streptophyta</taxon>
        <taxon>Embryophyta</taxon>
        <taxon>Tracheophyta</taxon>
        <taxon>Spermatophyta</taxon>
        <taxon>Magnoliopsida</taxon>
        <taxon>Liliopsida</taxon>
        <taxon>Poales</taxon>
        <taxon>Poaceae</taxon>
        <taxon>BOP clade</taxon>
        <taxon>Oryzoideae</taxon>
        <taxon>Oryzeae</taxon>
        <taxon>Oryzinae</taxon>
        <taxon>Oryza</taxon>
    </lineage>
</organism>
<reference evidence="1" key="2">
    <citation type="submission" date="2015-03" db="UniProtKB">
        <authorList>
            <consortium name="EnsemblPlants"/>
        </authorList>
    </citation>
    <scope>IDENTIFICATION</scope>
</reference>
<keyword evidence="2" id="KW-1185">Reference proteome</keyword>
<dbReference type="AlphaFoldDB" id="A0A0D3FU89"/>
<accession>A0A0D3FU89</accession>
<dbReference type="EnsemblPlants" id="OBART04G07720.1">
    <property type="protein sequence ID" value="OBART04G07720.1"/>
    <property type="gene ID" value="OBART04G07720"/>
</dbReference>
<dbReference type="Gramene" id="OBART04G07720.1">
    <property type="protein sequence ID" value="OBART04G07720.1"/>
    <property type="gene ID" value="OBART04G07720"/>
</dbReference>
<evidence type="ECO:0008006" key="3">
    <source>
        <dbReference type="Google" id="ProtNLM"/>
    </source>
</evidence>
<reference evidence="1" key="1">
    <citation type="journal article" date="2009" name="Rice">
        <title>De Novo Next Generation Sequencing of Plant Genomes.</title>
        <authorList>
            <person name="Rounsley S."/>
            <person name="Marri P.R."/>
            <person name="Yu Y."/>
            <person name="He R."/>
            <person name="Sisneros N."/>
            <person name="Goicoechea J.L."/>
            <person name="Lee S.J."/>
            <person name="Angelova A."/>
            <person name="Kudrna D."/>
            <person name="Luo M."/>
            <person name="Affourtit J."/>
            <person name="Desany B."/>
            <person name="Knight J."/>
            <person name="Niazi F."/>
            <person name="Egholm M."/>
            <person name="Wing R.A."/>
        </authorList>
    </citation>
    <scope>NUCLEOTIDE SEQUENCE [LARGE SCALE GENOMIC DNA]</scope>
    <source>
        <strain evidence="1">cv. IRGC 105608</strain>
    </source>
</reference>
<proteinExistence type="predicted"/>
<protein>
    <recommendedName>
        <fullName evidence="3">DUF223 domain-containing protein</fullName>
    </recommendedName>
</protein>
<dbReference type="HOGENOM" id="CLU_1191465_0_0_1"/>
<name>A0A0D3FU89_9ORYZ</name>
<evidence type="ECO:0000313" key="2">
    <source>
        <dbReference type="Proteomes" id="UP000026960"/>
    </source>
</evidence>
<evidence type="ECO:0000313" key="1">
    <source>
        <dbReference type="EnsemblPlants" id="OBART04G07720.1"/>
    </source>
</evidence>